<comment type="similarity">
    <text evidence="1">Belongs to the FPP family.</text>
</comment>
<dbReference type="SUPFAM" id="SSF57997">
    <property type="entry name" value="Tropomyosin"/>
    <property type="match status" value="2"/>
</dbReference>
<dbReference type="FunCoup" id="A0A251S3T9">
    <property type="interactions" value="1247"/>
</dbReference>
<reference evidence="5" key="3">
    <citation type="submission" date="2020-06" db="EMBL/GenBank/DDBJ databases">
        <title>Helianthus annuus Genome sequencing and assembly Release 2.</title>
        <authorList>
            <person name="Gouzy J."/>
            <person name="Langlade N."/>
            <person name="Munos S."/>
        </authorList>
    </citation>
    <scope>NUCLEOTIDE SEQUENCE</scope>
    <source>
        <tissue evidence="5">Leaves</tissue>
    </source>
</reference>
<gene>
    <name evidence="6" type="ORF">HannXRQ_Chr16g0531801</name>
    <name evidence="5" type="ORF">HanXRQr2_Chr13g0566191</name>
</gene>
<feature type="compositionally biased region" description="Polar residues" evidence="4">
    <location>
        <begin position="454"/>
        <end position="468"/>
    </location>
</feature>
<feature type="region of interest" description="Disordered" evidence="4">
    <location>
        <begin position="363"/>
        <end position="391"/>
    </location>
</feature>
<dbReference type="Proteomes" id="UP000215914">
    <property type="component" value="Chromosome 16"/>
</dbReference>
<name>A0A251S3T9_HELAN</name>
<dbReference type="InParanoid" id="A0A251S3T9"/>
<evidence type="ECO:0000256" key="3">
    <source>
        <dbReference type="SAM" id="Coils"/>
    </source>
</evidence>
<proteinExistence type="inferred from homology"/>
<evidence type="ECO:0000256" key="4">
    <source>
        <dbReference type="SAM" id="MobiDB-lite"/>
    </source>
</evidence>
<reference evidence="6" key="2">
    <citation type="submission" date="2017-02" db="EMBL/GenBank/DDBJ databases">
        <title>Sunflower complete genome.</title>
        <authorList>
            <person name="Langlade N."/>
            <person name="Munos S."/>
        </authorList>
    </citation>
    <scope>NUCLEOTIDE SEQUENCE [LARGE SCALE GENOMIC DNA]</scope>
    <source>
        <tissue evidence="6">Leaves</tissue>
    </source>
</reference>
<feature type="compositionally biased region" description="Acidic residues" evidence="4">
    <location>
        <begin position="900"/>
        <end position="910"/>
    </location>
</feature>
<evidence type="ECO:0000313" key="5">
    <source>
        <dbReference type="EMBL" id="KAF5771545.1"/>
    </source>
</evidence>
<keyword evidence="2 3" id="KW-0175">Coiled coil</keyword>
<keyword evidence="7" id="KW-1185">Reference proteome</keyword>
<feature type="compositionally biased region" description="Polar residues" evidence="4">
    <location>
        <begin position="933"/>
        <end position="942"/>
    </location>
</feature>
<feature type="coiled-coil region" evidence="3">
    <location>
        <begin position="398"/>
        <end position="425"/>
    </location>
</feature>
<dbReference type="AlphaFoldDB" id="A0A251S3T9"/>
<dbReference type="Gramene" id="mRNA:HanXRQr2_Chr13g0566191">
    <property type="protein sequence ID" value="mRNA:HanXRQr2_Chr13g0566191"/>
    <property type="gene ID" value="HanXRQr2_Chr13g0566191"/>
</dbReference>
<dbReference type="OrthoDB" id="1926355at2759"/>
<evidence type="ECO:0000313" key="7">
    <source>
        <dbReference type="Proteomes" id="UP000215914"/>
    </source>
</evidence>
<organism evidence="6 7">
    <name type="scientific">Helianthus annuus</name>
    <name type="common">Common sunflower</name>
    <dbReference type="NCBI Taxonomy" id="4232"/>
    <lineage>
        <taxon>Eukaryota</taxon>
        <taxon>Viridiplantae</taxon>
        <taxon>Streptophyta</taxon>
        <taxon>Embryophyta</taxon>
        <taxon>Tracheophyta</taxon>
        <taxon>Spermatophyta</taxon>
        <taxon>Magnoliopsida</taxon>
        <taxon>eudicotyledons</taxon>
        <taxon>Gunneridae</taxon>
        <taxon>Pentapetalae</taxon>
        <taxon>asterids</taxon>
        <taxon>campanulids</taxon>
        <taxon>Asterales</taxon>
        <taxon>Asteraceae</taxon>
        <taxon>Asteroideae</taxon>
        <taxon>Heliantheae alliance</taxon>
        <taxon>Heliantheae</taxon>
        <taxon>Helianthus</taxon>
    </lineage>
</organism>
<dbReference type="Pfam" id="PF05911">
    <property type="entry name" value="FPP"/>
    <property type="match status" value="2"/>
</dbReference>
<dbReference type="STRING" id="4232.A0A251S3T9"/>
<dbReference type="Gene3D" id="1.10.287.1490">
    <property type="match status" value="1"/>
</dbReference>
<evidence type="ECO:0000256" key="1">
    <source>
        <dbReference type="ARBA" id="ARBA00005921"/>
    </source>
</evidence>
<dbReference type="InterPro" id="IPR008587">
    <property type="entry name" value="FPP_plant"/>
</dbReference>
<evidence type="ECO:0000313" key="6">
    <source>
        <dbReference type="EMBL" id="OTF93338.1"/>
    </source>
</evidence>
<sequence length="982" mass="110248">MDRRSWPWKKKSSDKSGADKAIAVIEGSQGDKVKQDGYKKPNYVQISVDQYSHLTGLEDQVKAYEDQVNTYEDKVKSYENQVKSFEDQVKSYDEQVKRYEDQQLVYEDQIKNLEDEVKELNEQLSEAQSEIVTQENLVKQHSKVAEEAVSGWEKAEAEAATLKNHLESVTLLKLTAEDRASHLDGALKECMRQIRNLKEEHEQTVHDVVLAKTKQFEKMKLEFDAKVANLNQELKRSAAENAAVSRSLQERSNMLMKISEEKSQAEAEIEILKSNIESCEREINSLKYELHIVAKELEIRNEEKNMSVRSAEVANKQHMEGVKKIAKLEAECQRLRGLVRKKLPGPAALAQMKLEVDNLGREYGETRVKRSPVKPPTPTSGPHSPHFSSVSDFSLDNVQRYQKENDLLTERLLAMEEETNMLKEALAKRTTELQASRNVCAKTVSKLQSLEGQLQSNSQLKTSPSVASVSEEGNDDDVSVAGSWATALISELSHNKKDKSIESVQRSDSANRLELMDDFLEMEKLACSSNDSAVPNEKTVSDPFENLKSKISDLLNTLPKDSDLEKLYEEISRVVQGNVGERENENENENDEETTLAISRIYDFVLVLMKEAKPVVGTSLEENGTFEKLEEFKSIDGNKINLNEFINCVSGILGKASELRFSFAGYEINDAEGSSPDCIDKVALPENKVDYANGCTQFSDTTSDPDIPHDGNSVPTSESNVSLVKCSLEEFEQMKMEKENMVTELSRCNEELETVRSKLTETELQLSEAKSQLTAAQKLNSLSETQLKCMAESYNSLENRSGELQSRVNLLESKIVTLENELEEERKNYKDSETKCKDLQDQLQRIEASVAVDDAKSNQEKELAEKLAVCQETIFLLGKQLNGMRPQPEITGSPISQTFAEEEVQEDEEVTTSSGMNLQAGNESPIDNHHFSPSDSEANNLLRSPIASKHRPTKSGSSSSSSNPTPEKNTRGFSRFFSAKAK</sequence>
<feature type="region of interest" description="Disordered" evidence="4">
    <location>
        <begin position="454"/>
        <end position="477"/>
    </location>
</feature>
<feature type="region of interest" description="Disordered" evidence="4">
    <location>
        <begin position="699"/>
        <end position="718"/>
    </location>
</feature>
<feature type="compositionally biased region" description="Polar residues" evidence="4">
    <location>
        <begin position="911"/>
        <end position="922"/>
    </location>
</feature>
<protein>
    <submittedName>
        <fullName evidence="5">Transcription factor bZIP family</fullName>
    </submittedName>
</protein>
<feature type="region of interest" description="Disordered" evidence="4">
    <location>
        <begin position="900"/>
        <end position="982"/>
    </location>
</feature>
<dbReference type="EMBL" id="MNCJ02000328">
    <property type="protein sequence ID" value="KAF5771545.1"/>
    <property type="molecule type" value="Genomic_DNA"/>
</dbReference>
<reference evidence="5 7" key="1">
    <citation type="journal article" date="2017" name="Nature">
        <title>The sunflower genome provides insights into oil metabolism, flowering and Asterid evolution.</title>
        <authorList>
            <person name="Badouin H."/>
            <person name="Gouzy J."/>
            <person name="Grassa C.J."/>
            <person name="Murat F."/>
            <person name="Staton S.E."/>
            <person name="Cottret L."/>
            <person name="Lelandais-Briere C."/>
            <person name="Owens G.L."/>
            <person name="Carrere S."/>
            <person name="Mayjonade B."/>
            <person name="Legrand L."/>
            <person name="Gill N."/>
            <person name="Kane N.C."/>
            <person name="Bowers J.E."/>
            <person name="Hubner S."/>
            <person name="Bellec A."/>
            <person name="Berard A."/>
            <person name="Berges H."/>
            <person name="Blanchet N."/>
            <person name="Boniface M.C."/>
            <person name="Brunel D."/>
            <person name="Catrice O."/>
            <person name="Chaidir N."/>
            <person name="Claudel C."/>
            <person name="Donnadieu C."/>
            <person name="Faraut T."/>
            <person name="Fievet G."/>
            <person name="Helmstetter N."/>
            <person name="King M."/>
            <person name="Knapp S.J."/>
            <person name="Lai Z."/>
            <person name="Le Paslier M.C."/>
            <person name="Lippi Y."/>
            <person name="Lorenzon L."/>
            <person name="Mandel J.R."/>
            <person name="Marage G."/>
            <person name="Marchand G."/>
            <person name="Marquand E."/>
            <person name="Bret-Mestries E."/>
            <person name="Morien E."/>
            <person name="Nambeesan S."/>
            <person name="Nguyen T."/>
            <person name="Pegot-Espagnet P."/>
            <person name="Pouilly N."/>
            <person name="Raftis F."/>
            <person name="Sallet E."/>
            <person name="Schiex T."/>
            <person name="Thomas J."/>
            <person name="Vandecasteele C."/>
            <person name="Vares D."/>
            <person name="Vear F."/>
            <person name="Vautrin S."/>
            <person name="Crespi M."/>
            <person name="Mangin B."/>
            <person name="Burke J.M."/>
            <person name="Salse J."/>
            <person name="Munos S."/>
            <person name="Vincourt P."/>
            <person name="Rieseberg L.H."/>
            <person name="Langlade N.B."/>
        </authorList>
    </citation>
    <scope>NUCLEOTIDE SEQUENCE [LARGE SCALE GENOMIC DNA]</scope>
    <source>
        <strain evidence="7">cv. SF193</strain>
        <tissue evidence="5">Leaves</tissue>
    </source>
</reference>
<feature type="coiled-coil region" evidence="3">
    <location>
        <begin position="731"/>
        <end position="849"/>
    </location>
</feature>
<accession>A0A251S3T9</accession>
<feature type="compositionally biased region" description="Basic and acidic residues" evidence="4">
    <location>
        <begin position="1"/>
        <end position="18"/>
    </location>
</feature>
<dbReference type="PANTHER" id="PTHR31580">
    <property type="entry name" value="FILAMENT-LIKE PLANT PROTEIN 4"/>
    <property type="match status" value="1"/>
</dbReference>
<evidence type="ECO:0000256" key="2">
    <source>
        <dbReference type="ARBA" id="ARBA00023054"/>
    </source>
</evidence>
<feature type="coiled-coil region" evidence="3">
    <location>
        <begin position="54"/>
        <end position="137"/>
    </location>
</feature>
<feature type="region of interest" description="Disordered" evidence="4">
    <location>
        <begin position="1"/>
        <end position="21"/>
    </location>
</feature>
<dbReference type="OMA" id="AQKSNGM"/>
<dbReference type="EMBL" id="CM007905">
    <property type="protein sequence ID" value="OTF93338.1"/>
    <property type="molecule type" value="Genomic_DNA"/>
</dbReference>
<feature type="coiled-coil region" evidence="3">
    <location>
        <begin position="180"/>
        <end position="296"/>
    </location>
</feature>
<dbReference type="PANTHER" id="PTHR31580:SF4">
    <property type="entry name" value="FILAMENT-LIKE PLANT PROTEIN 6"/>
    <property type="match status" value="1"/>
</dbReference>
<dbReference type="Gene3D" id="1.20.5.170">
    <property type="match status" value="1"/>
</dbReference>
<feature type="compositionally biased region" description="Low complexity" evidence="4">
    <location>
        <begin position="380"/>
        <end position="389"/>
    </location>
</feature>